<gene>
    <name evidence="1" type="ORF">KUCAC02_023927</name>
</gene>
<organism evidence="1 2">
    <name type="scientific">Chaenocephalus aceratus</name>
    <name type="common">Blackfin icefish</name>
    <name type="synonym">Chaenichthys aceratus</name>
    <dbReference type="NCBI Taxonomy" id="36190"/>
    <lineage>
        <taxon>Eukaryota</taxon>
        <taxon>Metazoa</taxon>
        <taxon>Chordata</taxon>
        <taxon>Craniata</taxon>
        <taxon>Vertebrata</taxon>
        <taxon>Euteleostomi</taxon>
        <taxon>Actinopterygii</taxon>
        <taxon>Neopterygii</taxon>
        <taxon>Teleostei</taxon>
        <taxon>Neoteleostei</taxon>
        <taxon>Acanthomorphata</taxon>
        <taxon>Eupercaria</taxon>
        <taxon>Perciformes</taxon>
        <taxon>Notothenioidei</taxon>
        <taxon>Channichthyidae</taxon>
        <taxon>Chaenocephalus</taxon>
    </lineage>
</organism>
<feature type="non-terminal residue" evidence="1">
    <location>
        <position position="153"/>
    </location>
</feature>
<proteinExistence type="predicted"/>
<evidence type="ECO:0000313" key="2">
    <source>
        <dbReference type="Proteomes" id="UP001057452"/>
    </source>
</evidence>
<name>A0ACB9WH78_CHAAC</name>
<protein>
    <submittedName>
        <fullName evidence="1">Uncharacterized protein</fullName>
    </submittedName>
</protein>
<keyword evidence="2" id="KW-1185">Reference proteome</keyword>
<feature type="non-terminal residue" evidence="1">
    <location>
        <position position="1"/>
    </location>
</feature>
<dbReference type="EMBL" id="CM043806">
    <property type="protein sequence ID" value="KAI4812551.1"/>
    <property type="molecule type" value="Genomic_DNA"/>
</dbReference>
<dbReference type="Proteomes" id="UP001057452">
    <property type="component" value="Chromosome 22"/>
</dbReference>
<sequence length="153" mass="16839">PLSHFPLSSSLVPLSSHAYLAGDENLTRALPSPLIAIAIINLSRLFAHRYFVLHKLPQLKFLDTRKVTIKEVMEAQARGAFMKVVKPKSEAIKDEGRLSGRGCVTKCDMAADWSDSPRLWGSDSEPGSGRPCSRRYNYALSAVGFGFSVTPYV</sequence>
<reference evidence="1" key="1">
    <citation type="submission" date="2022-05" db="EMBL/GenBank/DDBJ databases">
        <title>Chromosome-level genome of Chaenocephalus aceratus.</title>
        <authorList>
            <person name="Park H."/>
        </authorList>
    </citation>
    <scope>NUCLEOTIDE SEQUENCE</scope>
    <source>
        <strain evidence="1">KU_202001</strain>
    </source>
</reference>
<comment type="caution">
    <text evidence="1">The sequence shown here is derived from an EMBL/GenBank/DDBJ whole genome shotgun (WGS) entry which is preliminary data.</text>
</comment>
<accession>A0ACB9WH78</accession>
<evidence type="ECO:0000313" key="1">
    <source>
        <dbReference type="EMBL" id="KAI4812551.1"/>
    </source>
</evidence>